<dbReference type="AlphaFoldDB" id="E5L9X3"/>
<reference evidence="2" key="1">
    <citation type="journal article" date="2011" name="Mol. Genet. Genomics">
        <title>Isolation, annotation and applications of expressed sequence tags from the olive fly, Bactrocera oleae.</title>
        <authorList>
            <person name="Tsoumani K.T."/>
            <person name="Augustinos A.A."/>
            <person name="Kakani E.G."/>
            <person name="Drosopoulou E."/>
            <person name="Mavragani-Tsipidou P."/>
            <person name="Mathiopoulos K.D."/>
        </authorList>
    </citation>
    <scope>NUCLEOTIDE SEQUENCE</scope>
</reference>
<feature type="non-terminal residue" evidence="2">
    <location>
        <position position="1"/>
    </location>
</feature>
<dbReference type="GO" id="GO:0005634">
    <property type="term" value="C:nucleus"/>
    <property type="evidence" value="ECO:0007669"/>
    <property type="project" value="TreeGrafter"/>
</dbReference>
<dbReference type="Gene3D" id="3.40.50.150">
    <property type="entry name" value="Vaccinia Virus protein VP39"/>
    <property type="match status" value="1"/>
</dbReference>
<accession>E5L9X3</accession>
<evidence type="ECO:0000256" key="1">
    <source>
        <dbReference type="ARBA" id="ARBA00022691"/>
    </source>
</evidence>
<organism evidence="2">
    <name type="scientific">Bactrocera oleae</name>
    <name type="common">Olive fruit fly</name>
    <name type="synonym">Dacus oleae</name>
    <dbReference type="NCBI Taxonomy" id="104688"/>
    <lineage>
        <taxon>Eukaryota</taxon>
        <taxon>Metazoa</taxon>
        <taxon>Ecdysozoa</taxon>
        <taxon>Arthropoda</taxon>
        <taxon>Hexapoda</taxon>
        <taxon>Insecta</taxon>
        <taxon>Pterygota</taxon>
        <taxon>Neoptera</taxon>
        <taxon>Endopterygota</taxon>
        <taxon>Diptera</taxon>
        <taxon>Brachycera</taxon>
        <taxon>Muscomorpha</taxon>
        <taxon>Tephritoidea</taxon>
        <taxon>Tephritidae</taxon>
        <taxon>Bactrocera</taxon>
        <taxon>Daculus</taxon>
    </lineage>
</organism>
<dbReference type="GO" id="GO:0035242">
    <property type="term" value="F:protein-arginine omega-N asymmetric methyltransferase activity"/>
    <property type="evidence" value="ECO:0007669"/>
    <property type="project" value="TreeGrafter"/>
</dbReference>
<dbReference type="PANTHER" id="PTHR11006:SF124">
    <property type="entry name" value="ARGININE METHYLTRANSFERASE 1-RELATED"/>
    <property type="match status" value="1"/>
</dbReference>
<dbReference type="InterPro" id="IPR025799">
    <property type="entry name" value="Arg_MeTrfase"/>
</dbReference>
<dbReference type="GO" id="GO:0042054">
    <property type="term" value="F:histone methyltransferase activity"/>
    <property type="evidence" value="ECO:0007669"/>
    <property type="project" value="TreeGrafter"/>
</dbReference>
<feature type="non-terminal residue" evidence="2">
    <location>
        <position position="124"/>
    </location>
</feature>
<evidence type="ECO:0000313" key="2">
    <source>
        <dbReference type="EMBL" id="ADQ64597.1"/>
    </source>
</evidence>
<dbReference type="InterPro" id="IPR029063">
    <property type="entry name" value="SAM-dependent_MTases_sf"/>
</dbReference>
<protein>
    <submittedName>
        <fullName evidence="2">Uncharacterized protein</fullName>
    </submittedName>
</protein>
<sequence>GTSFENIWAKINKYYFQKLWKIGANIRQTTEEEMSDDVIMHSSTSNPANNDVATCLKNSKDNSVSHSASAEEMTSRDYYFDSYAHFGIHEEMLKDEVRTITYRNAMYHHKHLFRGLSSSSMSAA</sequence>
<proteinExistence type="evidence at transcript level"/>
<dbReference type="PANTHER" id="PTHR11006">
    <property type="entry name" value="PROTEIN ARGININE N-METHYLTRANSFERASE"/>
    <property type="match status" value="1"/>
</dbReference>
<dbReference type="GO" id="GO:0035241">
    <property type="term" value="F:protein-arginine omega-N monomethyltransferase activity"/>
    <property type="evidence" value="ECO:0007669"/>
    <property type="project" value="TreeGrafter"/>
</dbReference>
<dbReference type="EMBL" id="HQ384104">
    <property type="protein sequence ID" value="ADQ64597.1"/>
    <property type="molecule type" value="mRNA"/>
</dbReference>
<name>E5L9X3_BACOL</name>
<keyword evidence="1" id="KW-0949">S-adenosyl-L-methionine</keyword>